<evidence type="ECO:0008006" key="3">
    <source>
        <dbReference type="Google" id="ProtNLM"/>
    </source>
</evidence>
<comment type="caution">
    <text evidence="1">The sequence shown here is derived from an EMBL/GenBank/DDBJ whole genome shotgun (WGS) entry which is preliminary data.</text>
</comment>
<evidence type="ECO:0000313" key="1">
    <source>
        <dbReference type="EMBL" id="MDR7085813.1"/>
    </source>
</evidence>
<dbReference type="SUPFAM" id="SSF109604">
    <property type="entry name" value="HD-domain/PDEase-like"/>
    <property type="match status" value="1"/>
</dbReference>
<name>A0ABU1UKX6_9ACTN</name>
<proteinExistence type="predicted"/>
<dbReference type="Proteomes" id="UP001257739">
    <property type="component" value="Unassembled WGS sequence"/>
</dbReference>
<keyword evidence="2" id="KW-1185">Reference proteome</keyword>
<organism evidence="1 2">
    <name type="scientific">Aeromicrobium panaciterrae</name>
    <dbReference type="NCBI Taxonomy" id="363861"/>
    <lineage>
        <taxon>Bacteria</taxon>
        <taxon>Bacillati</taxon>
        <taxon>Actinomycetota</taxon>
        <taxon>Actinomycetes</taxon>
        <taxon>Propionibacteriales</taxon>
        <taxon>Nocardioidaceae</taxon>
        <taxon>Aeromicrobium</taxon>
    </lineage>
</organism>
<reference evidence="1 2" key="1">
    <citation type="submission" date="2023-07" db="EMBL/GenBank/DDBJ databases">
        <title>Sorghum-associated microbial communities from plants grown in Nebraska, USA.</title>
        <authorList>
            <person name="Schachtman D."/>
        </authorList>
    </citation>
    <scope>NUCLEOTIDE SEQUENCE [LARGE SCALE GENOMIC DNA]</scope>
    <source>
        <strain evidence="1 2">BE248</strain>
    </source>
</reference>
<evidence type="ECO:0000313" key="2">
    <source>
        <dbReference type="Proteomes" id="UP001257739"/>
    </source>
</evidence>
<protein>
    <recommendedName>
        <fullName evidence="3">HD domain-containing protein</fullName>
    </recommendedName>
</protein>
<dbReference type="EMBL" id="JAVDWH010000001">
    <property type="protein sequence ID" value="MDR7085813.1"/>
    <property type="molecule type" value="Genomic_DNA"/>
</dbReference>
<dbReference type="PANTHER" id="PTHR35569:SF1">
    <property type="entry name" value="CYANAMIDE HYDRATASE DDI2-RELATED"/>
    <property type="match status" value="1"/>
</dbReference>
<dbReference type="PANTHER" id="PTHR35569">
    <property type="entry name" value="CYANAMIDE HYDRATASE DDI2-RELATED"/>
    <property type="match status" value="1"/>
</dbReference>
<sequence length="256" mass="27126">MSQPDPERLGGLAWTIRTQGAMTKSERRGLLREIIKGQGEYVAGRLKLLTGRTSAAAKALEASAFTPPDSVFARQAEEAALEQSSAVIGHGYRTWVFGSGLAALDKVELDPELFYVSSLLHDHGVDSVVKGQDFAIRSAERAARCASEAGVDAARSDMVGDAITVHPTAGATVEKDGALGVYVGAGAAYDLIGLRAPDLSKKFRTDVIEAYPRAGAAKAFKALVAAESKAVPLGRFAQLHRCGFNQLIQLAPHRPL</sequence>
<dbReference type="Gene3D" id="1.10.3210.10">
    <property type="entry name" value="Hypothetical protein af1432"/>
    <property type="match status" value="1"/>
</dbReference>
<gene>
    <name evidence="1" type="ORF">J2X11_000652</name>
</gene>
<accession>A0ABU1UKX6</accession>
<dbReference type="RefSeq" id="WP_309966739.1">
    <property type="nucleotide sequence ID" value="NZ_JAVDWH010000001.1"/>
</dbReference>